<sequence length="526" mass="59780">MMKTRIFSFILLFFCVQLVALESAQSLDKQIEDIDKQLEASHNVWLKHYMSLQNYNELTDEINGIQQEIQSLANPPRSLTHRLETLQRQQDLLKDYAKEPYKALLETKNIEEVPQITNPFLILTGYSFLKILKEQQDVLKANDESLQNLLDMVRKKYRLLLELGFVDKSLEVANAIASTQRMIEELEGAQKILATSLDIYAQESENISTKIMSQIQNQIVKIVYVSVAVLITILLAFLLKLTLRKYILDTDRIYTASKVINVLNITIIALILLFSYMENVTYLVAILGFASAGLAIAMKDLFMSVLGWFVIVLGGSVHVGDRVRVVKDNSIYVGDVLDISMLRITLFEDVTLTSYRENRRAGRIIFVPNNFIFTTMFANYTHGGLKTVWDGIDFSITFDSNYKKALKIATDTGKKYAKGYTEMVRQQVYRMRDKYSLRNPNLEVRSYCMIEPNGFRISLWYQTNAYATLGLRSTISGEIIEQILKEDDIHIAYPTHKVVASGGDGIGQATQESRALLGGALGQMES</sequence>
<dbReference type="Pfam" id="PF21088">
    <property type="entry name" value="MS_channel_1st"/>
    <property type="match status" value="1"/>
</dbReference>
<keyword evidence="1" id="KW-0812">Transmembrane</keyword>
<dbReference type="Proteomes" id="UP000029707">
    <property type="component" value="Unassembled WGS sequence"/>
</dbReference>
<feature type="domain" description="Mechanosensitive ion channel transmembrane helices 2/3" evidence="4">
    <location>
        <begin position="258"/>
        <end position="299"/>
    </location>
</feature>
<dbReference type="InterPro" id="IPR049142">
    <property type="entry name" value="MS_channel_1st"/>
</dbReference>
<feature type="chain" id="PRO_5020301534" evidence="2">
    <location>
        <begin position="21"/>
        <end position="526"/>
    </location>
</feature>
<dbReference type="GO" id="GO:0016020">
    <property type="term" value="C:membrane"/>
    <property type="evidence" value="ECO:0007669"/>
    <property type="project" value="InterPro"/>
</dbReference>
<proteinExistence type="predicted"/>
<accession>A0A4U8TLC8</accession>
<feature type="transmembrane region" description="Helical" evidence="1">
    <location>
        <begin position="280"/>
        <end position="296"/>
    </location>
</feature>
<evidence type="ECO:0000259" key="4">
    <source>
        <dbReference type="Pfam" id="PF21088"/>
    </source>
</evidence>
<protein>
    <submittedName>
        <fullName evidence="5">Mechanosensitive ion channel</fullName>
    </submittedName>
</protein>
<feature type="transmembrane region" description="Helical" evidence="1">
    <location>
        <begin position="301"/>
        <end position="320"/>
    </location>
</feature>
<dbReference type="GO" id="GO:0055085">
    <property type="term" value="P:transmembrane transport"/>
    <property type="evidence" value="ECO:0007669"/>
    <property type="project" value="InterPro"/>
</dbReference>
<dbReference type="Gene3D" id="2.30.30.60">
    <property type="match status" value="1"/>
</dbReference>
<keyword evidence="1" id="KW-1133">Transmembrane helix</keyword>
<dbReference type="STRING" id="425400.LS65_05760"/>
<dbReference type="Pfam" id="PF00924">
    <property type="entry name" value="MS_channel_2nd"/>
    <property type="match status" value="1"/>
</dbReference>
<dbReference type="AlphaFoldDB" id="A0A4U8TLC8"/>
<feature type="transmembrane region" description="Helical" evidence="1">
    <location>
        <begin position="222"/>
        <end position="241"/>
    </location>
</feature>
<evidence type="ECO:0000259" key="3">
    <source>
        <dbReference type="Pfam" id="PF00924"/>
    </source>
</evidence>
<name>A0A4U8TLC8_9HELI</name>
<evidence type="ECO:0000313" key="6">
    <source>
        <dbReference type="Proteomes" id="UP000029707"/>
    </source>
</evidence>
<evidence type="ECO:0000256" key="1">
    <source>
        <dbReference type="SAM" id="Phobius"/>
    </source>
</evidence>
<dbReference type="OrthoDB" id="5337452at2"/>
<reference evidence="5 6" key="1">
    <citation type="journal article" date="2014" name="Genome Announc.">
        <title>Draft genome sequences of eight enterohepatic helicobacter species isolated from both laboratory and wild rodents.</title>
        <authorList>
            <person name="Sheh A."/>
            <person name="Shen Z."/>
            <person name="Fox J.G."/>
        </authorList>
    </citation>
    <scope>NUCLEOTIDE SEQUENCE [LARGE SCALE GENOMIC DNA]</scope>
    <source>
        <strain evidence="5 6">MIT 01-6451</strain>
    </source>
</reference>
<feature type="domain" description="Mechanosensitive ion channel MscS" evidence="3">
    <location>
        <begin position="300"/>
        <end position="382"/>
    </location>
</feature>
<feature type="transmembrane region" description="Helical" evidence="1">
    <location>
        <begin position="253"/>
        <end position="274"/>
    </location>
</feature>
<comment type="caution">
    <text evidence="5">The sequence shown here is derived from an EMBL/GenBank/DDBJ whole genome shotgun (WGS) entry which is preliminary data.</text>
</comment>
<dbReference type="InterPro" id="IPR023408">
    <property type="entry name" value="MscS_beta-dom_sf"/>
</dbReference>
<dbReference type="PANTHER" id="PTHR30566">
    <property type="entry name" value="YNAI-RELATED MECHANOSENSITIVE ION CHANNEL"/>
    <property type="match status" value="1"/>
</dbReference>
<feature type="signal peptide" evidence="2">
    <location>
        <begin position="1"/>
        <end position="20"/>
    </location>
</feature>
<dbReference type="PANTHER" id="PTHR30566:SF5">
    <property type="entry name" value="MECHANOSENSITIVE ION CHANNEL PROTEIN 1, MITOCHONDRIAL-RELATED"/>
    <property type="match status" value="1"/>
</dbReference>
<evidence type="ECO:0000313" key="5">
    <source>
        <dbReference type="EMBL" id="TLE01290.1"/>
    </source>
</evidence>
<dbReference type="EMBL" id="JRMQ02000008">
    <property type="protein sequence ID" value="TLE01290.1"/>
    <property type="molecule type" value="Genomic_DNA"/>
</dbReference>
<keyword evidence="1" id="KW-0472">Membrane</keyword>
<dbReference type="InterPro" id="IPR006685">
    <property type="entry name" value="MscS_channel_2nd"/>
</dbReference>
<evidence type="ECO:0000256" key="2">
    <source>
        <dbReference type="SAM" id="SignalP"/>
    </source>
</evidence>
<gene>
    <name evidence="5" type="ORF">LS65_006635</name>
</gene>
<organism evidence="5 6">
    <name type="scientific">Helicobacter japonicus</name>
    <dbReference type="NCBI Taxonomy" id="425400"/>
    <lineage>
        <taxon>Bacteria</taxon>
        <taxon>Pseudomonadati</taxon>
        <taxon>Campylobacterota</taxon>
        <taxon>Epsilonproteobacteria</taxon>
        <taxon>Campylobacterales</taxon>
        <taxon>Helicobacteraceae</taxon>
        <taxon>Helicobacter</taxon>
    </lineage>
</organism>
<keyword evidence="2" id="KW-0732">Signal</keyword>
<keyword evidence="6" id="KW-1185">Reference proteome</keyword>